<dbReference type="STRING" id="1577474.GA0111570_11479"/>
<dbReference type="Proteomes" id="UP000199086">
    <property type="component" value="Unassembled WGS sequence"/>
</dbReference>
<proteinExistence type="predicted"/>
<protein>
    <submittedName>
        <fullName evidence="1">SIR2-like domain-containing protein</fullName>
    </submittedName>
</protein>
<dbReference type="EMBL" id="FMYF01000014">
    <property type="protein sequence ID" value="SDC02546.1"/>
    <property type="molecule type" value="Genomic_DNA"/>
</dbReference>
<evidence type="ECO:0000313" key="2">
    <source>
        <dbReference type="Proteomes" id="UP000199086"/>
    </source>
</evidence>
<gene>
    <name evidence="1" type="ORF">GA0111570_11479</name>
</gene>
<organism evidence="1 2">
    <name type="scientific">Raineyella antarctica</name>
    <dbReference type="NCBI Taxonomy" id="1577474"/>
    <lineage>
        <taxon>Bacteria</taxon>
        <taxon>Bacillati</taxon>
        <taxon>Actinomycetota</taxon>
        <taxon>Actinomycetes</taxon>
        <taxon>Propionibacteriales</taxon>
        <taxon>Propionibacteriaceae</taxon>
        <taxon>Raineyella</taxon>
    </lineage>
</organism>
<keyword evidence="2" id="KW-1185">Reference proteome</keyword>
<dbReference type="RefSeq" id="WP_092613582.1">
    <property type="nucleotide sequence ID" value="NZ_FMYF01000014.1"/>
</dbReference>
<name>A0A1G6I9W8_9ACTN</name>
<sequence length="542" mass="59192">MPQTGHLFVVQADLTRLAADAFLVPCDTYLNVAGGWRPFLEPGTQEQASELWFTPPGLQNEDVFHFLPDATPDVEKPAPDEVVGLRVLVDTVKAESIPEMVEHSLSAVRFAATRATTRGGRALPLIAMPILGVGEGNFRGHRAEVISELIGQLLAFVSEEPVDVALVLRRPADFAAAQWARGQVTDADKTAWPELSAEHLALADRLGKKAAGGELSIFAGAGVSKPVNFPDWDELLQELADANGKTLVIPAVPQEPDYPQLAQDMQIETLNEDIATRFRTEKHALGHALLADLRTPSLVTTNYDPCLENAAAAIHTDPDPKLRVIARELALGSHPWLLKLHGDIAHPDTIVLTTDQYERLRGEHKALHGVVQTLMLTSHLLFVGFGFADSDFLGMAEAVQNVRALAQEDTSTSKVGTAIGLLEPPAPHKSPESEPGKRTYAELDYEYLARAGSDVSEAARLLEILLDRLAWRCQVTGDVRASFLLDPDYQKGASPEDEELRRKLVELQEVANRHRESAAYGAVTALLQGLGYREDTRSVRRS</sequence>
<dbReference type="InterPro" id="IPR029035">
    <property type="entry name" value="DHS-like_NAD/FAD-binding_dom"/>
</dbReference>
<reference evidence="1 2" key="1">
    <citation type="submission" date="2016-06" db="EMBL/GenBank/DDBJ databases">
        <authorList>
            <person name="Olsen C.W."/>
            <person name="Carey S."/>
            <person name="Hinshaw L."/>
            <person name="Karasin A.I."/>
        </authorList>
    </citation>
    <scope>NUCLEOTIDE SEQUENCE [LARGE SCALE GENOMIC DNA]</scope>
    <source>
        <strain evidence="1 2">LZ-22</strain>
    </source>
</reference>
<dbReference type="Pfam" id="PF13289">
    <property type="entry name" value="SIR2_2"/>
    <property type="match status" value="1"/>
</dbReference>
<evidence type="ECO:0000313" key="1">
    <source>
        <dbReference type="EMBL" id="SDC02546.1"/>
    </source>
</evidence>
<accession>A0A1G6I9W8</accession>
<dbReference type="AlphaFoldDB" id="A0A1G6I9W8"/>
<dbReference type="SUPFAM" id="SSF52467">
    <property type="entry name" value="DHS-like NAD/FAD-binding domain"/>
    <property type="match status" value="1"/>
</dbReference>
<dbReference type="OrthoDB" id="5241047at2"/>